<keyword evidence="1" id="KW-1133">Transmembrane helix</keyword>
<organism evidence="2">
    <name type="scientific">Clover phyllody phytoplasma</name>
    <dbReference type="NCBI Taxonomy" id="35777"/>
    <lineage>
        <taxon>Bacteria</taxon>
        <taxon>Bacillati</taxon>
        <taxon>Mycoplasmatota</taxon>
        <taxon>Mollicutes</taxon>
        <taxon>Acholeplasmatales</taxon>
        <taxon>Acholeplasmataceae</taxon>
        <taxon>Candidatus Phytoplasma</taxon>
        <taxon>16SrI (Aster yellows group)</taxon>
    </lineage>
</organism>
<reference evidence="2" key="1">
    <citation type="journal article" date="2007" name="DNA Cell Biol.">
        <title>Sequence-variable mosaics: composites of recurrent transposition characterizing the genomes of phylogenetically diverse phytoplasmas.</title>
        <authorList>
            <person name="Jomantiene R."/>
            <person name="Zhao Y."/>
            <person name="Davis R.E."/>
        </authorList>
    </citation>
    <scope>NUCLEOTIDE SEQUENCE</scope>
    <source>
        <strain evidence="2">CPh</strain>
    </source>
</reference>
<protein>
    <submittedName>
        <fullName evidence="2">Uncharacterized protein</fullName>
    </submittedName>
</protein>
<keyword evidence="1" id="KW-0812">Transmembrane</keyword>
<accession>A8QWF3</accession>
<feature type="transmembrane region" description="Helical" evidence="1">
    <location>
        <begin position="20"/>
        <end position="42"/>
    </location>
</feature>
<proteinExistence type="predicted"/>
<dbReference type="EMBL" id="EF200540">
    <property type="protein sequence ID" value="ABU55755.1"/>
    <property type="molecule type" value="Genomic_DNA"/>
</dbReference>
<keyword evidence="1" id="KW-0472">Membrane</keyword>
<name>A8QWF3_9MOLU</name>
<evidence type="ECO:0000256" key="1">
    <source>
        <dbReference type="SAM" id="Phobius"/>
    </source>
</evidence>
<sequence length="460" mass="54811">MKPKTKEAKIYESNQILKKVFLIISLLIAILFIKPIFAYNYFHKQTKSAIKLSDYQTLQQEWLNTQPPFKRYDINVIEKEDIPNILEYFNIQTSTYNLEEPSYNPYGRKFFFKKLKNPPSGLLGVYFKHRPNPFNIQYPDDEDYEYTLEDLLKYEIAIEEVFIFWDVKQKPQEIQPQINLVVSNIFTDQNKEEVINHYLIENNIIKETKLIKLGCYNATSHTGLVLPLPSKTFHEIEIDAIYFDDGIRIIPENQCYAIEDLLKLSNGAKNIYLFTFNVQKRKKIISLPDSLDPYQTIRDWKRENNLYTSPPLIKEGEYEEEIKEAEISFEITSPSYKKFNIPFKVKIISHLFETDNTIYLLLCSDSSFKIKLAKQYRTNYINWLNQCYIKYGHYYSGDEVRNKFGRFSRTIYDENGNSYYYMYVDGIFFDDWYIDGNATAKTYYHFLDTTRPPQKPKELY</sequence>
<evidence type="ECO:0000313" key="2">
    <source>
        <dbReference type="EMBL" id="ABU55755.1"/>
    </source>
</evidence>
<dbReference type="AlphaFoldDB" id="A8QWF3"/>